<evidence type="ECO:0000313" key="4">
    <source>
        <dbReference type="Proteomes" id="UP001521222"/>
    </source>
</evidence>
<dbReference type="InterPro" id="IPR039848">
    <property type="entry name" value="Ribosomal_mS35_mt"/>
</dbReference>
<feature type="compositionally biased region" description="Basic and acidic residues" evidence="1">
    <location>
        <begin position="43"/>
        <end position="58"/>
    </location>
</feature>
<sequence>MASVTRRLLLQSRRCPSSIPSRSIPKYTAQWQRPLSTTPSRAARGEREDDGPPREPAKPAKPALESTWANTPDKTAAQLQKLVEDLKQMDPEFVEDALRKGKQGNPIAQEYNLDNDADFDVAADDPFRIKTGFWAEGEESMGPDEDYFGDDITSHGHGELQKHRELREYARLIAWELPLLSHLARPFEPPTASTPFRFRYTSYLGESHPAANKVVVEFSPSDLGLTDSQRAKLIKLSGPRYNPSSDIIKLSTEQFDTQTQNKRFLGETITDLIAEAKDTKDTFEDVPFDFRHHKPKVRYEFPKEWVLTEERKQYLADKRAQQARLQDERAGNGQLVDGKTVIDTSLPFLEQAEPVLVEAPRRK</sequence>
<keyword evidence="3" id="KW-0689">Ribosomal protein</keyword>
<dbReference type="Proteomes" id="UP001521222">
    <property type="component" value="Unassembled WGS sequence"/>
</dbReference>
<evidence type="ECO:0000256" key="1">
    <source>
        <dbReference type="SAM" id="MobiDB-lite"/>
    </source>
</evidence>
<feature type="region of interest" description="Disordered" evidence="1">
    <location>
        <begin position="13"/>
        <end position="66"/>
    </location>
</feature>
<name>A0ABR3QJX6_9PLEO</name>
<dbReference type="GO" id="GO:0005840">
    <property type="term" value="C:ribosome"/>
    <property type="evidence" value="ECO:0007669"/>
    <property type="project" value="UniProtKB-KW"/>
</dbReference>
<feature type="compositionally biased region" description="Low complexity" evidence="1">
    <location>
        <begin position="13"/>
        <end position="25"/>
    </location>
</feature>
<dbReference type="Pfam" id="PF10213">
    <property type="entry name" value="MRP-S28"/>
    <property type="match status" value="1"/>
</dbReference>
<evidence type="ECO:0000313" key="3">
    <source>
        <dbReference type="EMBL" id="KAL1592441.1"/>
    </source>
</evidence>
<gene>
    <name evidence="3" type="primary">RSM24</name>
    <name evidence="3" type="ORF">SLS59_009794</name>
</gene>
<evidence type="ECO:0000259" key="2">
    <source>
        <dbReference type="Pfam" id="PF10213"/>
    </source>
</evidence>
<accession>A0ABR3QJX6</accession>
<keyword evidence="3" id="KW-0687">Ribonucleoprotein</keyword>
<protein>
    <submittedName>
        <fullName evidence="3">37S ribosomal protein S24, mitochondrial</fullName>
    </submittedName>
</protein>
<organism evidence="3 4">
    <name type="scientific">Nothophoma quercina</name>
    <dbReference type="NCBI Taxonomy" id="749835"/>
    <lineage>
        <taxon>Eukaryota</taxon>
        <taxon>Fungi</taxon>
        <taxon>Dikarya</taxon>
        <taxon>Ascomycota</taxon>
        <taxon>Pezizomycotina</taxon>
        <taxon>Dothideomycetes</taxon>
        <taxon>Pleosporomycetidae</taxon>
        <taxon>Pleosporales</taxon>
        <taxon>Pleosporineae</taxon>
        <taxon>Didymellaceae</taxon>
        <taxon>Nothophoma</taxon>
    </lineage>
</organism>
<feature type="compositionally biased region" description="Polar residues" evidence="1">
    <location>
        <begin position="29"/>
        <end position="40"/>
    </location>
</feature>
<comment type="caution">
    <text evidence="3">The sequence shown here is derived from an EMBL/GenBank/DDBJ whole genome shotgun (WGS) entry which is preliminary data.</text>
</comment>
<keyword evidence="4" id="KW-1185">Reference proteome</keyword>
<proteinExistence type="predicted"/>
<dbReference type="PANTHER" id="PTHR13490:SF0">
    <property type="entry name" value="SMALL RIBOSOMAL SUBUNIT PROTEIN MS35"/>
    <property type="match status" value="1"/>
</dbReference>
<feature type="domain" description="Small ribosomal subunit protein mS35 mitochondrial conserved" evidence="2">
    <location>
        <begin position="186"/>
        <end position="305"/>
    </location>
</feature>
<dbReference type="PANTHER" id="PTHR13490">
    <property type="entry name" value="MITOCHONDRIAL 28S RIBOSOMAL PROTEIN S28"/>
    <property type="match status" value="1"/>
</dbReference>
<dbReference type="EMBL" id="JAKIXB020000047">
    <property type="protein sequence ID" value="KAL1592441.1"/>
    <property type="molecule type" value="Genomic_DNA"/>
</dbReference>
<dbReference type="InterPro" id="IPR019349">
    <property type="entry name" value="Ribosomal_mS35_mit"/>
</dbReference>
<reference evidence="3 4" key="1">
    <citation type="submission" date="2024-02" db="EMBL/GenBank/DDBJ databases">
        <title>De novo assembly and annotation of 12 fungi associated with fruit tree decline syndrome in Ontario, Canada.</title>
        <authorList>
            <person name="Sulman M."/>
            <person name="Ellouze W."/>
            <person name="Ilyukhin E."/>
        </authorList>
    </citation>
    <scope>NUCLEOTIDE SEQUENCE [LARGE SCALE GENOMIC DNA]</scope>
    <source>
        <strain evidence="3 4">M97-236</strain>
    </source>
</reference>